<evidence type="ECO:0000256" key="1">
    <source>
        <dbReference type="ARBA" id="ARBA00006914"/>
    </source>
</evidence>
<dbReference type="CDD" id="cd19509">
    <property type="entry name" value="RecA-like_VPS4-like"/>
    <property type="match status" value="1"/>
</dbReference>
<organism evidence="7 8">
    <name type="scientific">Uncinula necator</name>
    <name type="common">Grape powdery mildew</name>
    <dbReference type="NCBI Taxonomy" id="52586"/>
    <lineage>
        <taxon>Eukaryota</taxon>
        <taxon>Fungi</taxon>
        <taxon>Dikarya</taxon>
        <taxon>Ascomycota</taxon>
        <taxon>Pezizomycotina</taxon>
        <taxon>Leotiomycetes</taxon>
        <taxon>Erysiphales</taxon>
        <taxon>Erysiphaceae</taxon>
        <taxon>Erysiphe</taxon>
    </lineage>
</organism>
<dbReference type="InterPro" id="IPR015415">
    <property type="entry name" value="Spast_Vps4_C"/>
</dbReference>
<feature type="region of interest" description="Disordered" evidence="5">
    <location>
        <begin position="307"/>
        <end position="333"/>
    </location>
</feature>
<dbReference type="HOGENOM" id="CLU_000688_15_1_1"/>
<evidence type="ECO:0000259" key="6">
    <source>
        <dbReference type="SMART" id="SM00382"/>
    </source>
</evidence>
<keyword evidence="3 4" id="KW-0067">ATP-binding</keyword>
<dbReference type="Pfam" id="PF00004">
    <property type="entry name" value="AAA"/>
    <property type="match status" value="1"/>
</dbReference>
<dbReference type="InterPro" id="IPR027417">
    <property type="entry name" value="P-loop_NTPase"/>
</dbReference>
<evidence type="ECO:0000313" key="8">
    <source>
        <dbReference type="Proteomes" id="UP000030854"/>
    </source>
</evidence>
<dbReference type="PROSITE" id="PS00674">
    <property type="entry name" value="AAA"/>
    <property type="match status" value="1"/>
</dbReference>
<evidence type="ECO:0000256" key="2">
    <source>
        <dbReference type="ARBA" id="ARBA00022741"/>
    </source>
</evidence>
<reference evidence="7 8" key="1">
    <citation type="journal article" date="2014" name="BMC Genomics">
        <title>Adaptive genomic structural variation in the grape powdery mildew pathogen, Erysiphe necator.</title>
        <authorList>
            <person name="Jones L."/>
            <person name="Riaz S."/>
            <person name="Morales-Cruz A."/>
            <person name="Amrine K.C."/>
            <person name="McGuire B."/>
            <person name="Gubler W.D."/>
            <person name="Walker M.A."/>
            <person name="Cantu D."/>
        </authorList>
    </citation>
    <scope>NUCLEOTIDE SEQUENCE [LARGE SCALE GENOMIC DNA]</scope>
    <source>
        <strain evidence="8">c</strain>
    </source>
</reference>
<dbReference type="EMBL" id="JNVN01001741">
    <property type="protein sequence ID" value="KHJ32901.1"/>
    <property type="molecule type" value="Genomic_DNA"/>
</dbReference>
<feature type="compositionally biased region" description="Basic and acidic residues" evidence="5">
    <location>
        <begin position="310"/>
        <end position="320"/>
    </location>
</feature>
<dbReference type="InterPro" id="IPR041569">
    <property type="entry name" value="AAA_lid_3"/>
</dbReference>
<dbReference type="InterPro" id="IPR003960">
    <property type="entry name" value="ATPase_AAA_CS"/>
</dbReference>
<dbReference type="FunFam" id="3.40.50.300:FF:000093">
    <property type="entry name" value="Fidgetin-like 1"/>
    <property type="match status" value="1"/>
</dbReference>
<accession>A0A0B1P7J0</accession>
<feature type="compositionally biased region" description="Low complexity" evidence="5">
    <location>
        <begin position="233"/>
        <end position="244"/>
    </location>
</feature>
<name>A0A0B1P7J0_UNCNE</name>
<dbReference type="STRING" id="52586.A0A0B1P7J0"/>
<feature type="domain" description="AAA+ ATPase" evidence="6">
    <location>
        <begin position="401"/>
        <end position="552"/>
    </location>
</feature>
<gene>
    <name evidence="7" type="ORF">EV44_g1721</name>
</gene>
<evidence type="ECO:0000256" key="5">
    <source>
        <dbReference type="SAM" id="MobiDB-lite"/>
    </source>
</evidence>
<dbReference type="InterPro" id="IPR003959">
    <property type="entry name" value="ATPase_AAA_core"/>
</dbReference>
<dbReference type="FunFam" id="1.10.8.60:FF:000022">
    <property type="entry name" value="Fidgetin like 1"/>
    <property type="match status" value="1"/>
</dbReference>
<feature type="compositionally biased region" description="Basic and acidic residues" evidence="5">
    <location>
        <begin position="75"/>
        <end position="100"/>
    </location>
</feature>
<keyword evidence="2 4" id="KW-0547">Nucleotide-binding</keyword>
<dbReference type="Pfam" id="PF09336">
    <property type="entry name" value="Vps4_C"/>
    <property type="match status" value="1"/>
</dbReference>
<feature type="region of interest" description="Disordered" evidence="5">
    <location>
        <begin position="1"/>
        <end position="38"/>
    </location>
</feature>
<evidence type="ECO:0000256" key="4">
    <source>
        <dbReference type="RuleBase" id="RU003651"/>
    </source>
</evidence>
<dbReference type="GO" id="GO:0005524">
    <property type="term" value="F:ATP binding"/>
    <property type="evidence" value="ECO:0007669"/>
    <property type="project" value="UniProtKB-KW"/>
</dbReference>
<dbReference type="SUPFAM" id="SSF52540">
    <property type="entry name" value="P-loop containing nucleoside triphosphate hydrolases"/>
    <property type="match status" value="1"/>
</dbReference>
<dbReference type="PANTHER" id="PTHR23074:SF17">
    <property type="entry name" value="FIDGETIN-LIKE PROTEIN 1"/>
    <property type="match status" value="1"/>
</dbReference>
<dbReference type="GO" id="GO:0016887">
    <property type="term" value="F:ATP hydrolysis activity"/>
    <property type="evidence" value="ECO:0007669"/>
    <property type="project" value="InterPro"/>
</dbReference>
<protein>
    <submittedName>
        <fullName evidence="7">Putative aaa family atpase</fullName>
    </submittedName>
</protein>
<comment type="caution">
    <text evidence="7">The sequence shown here is derived from an EMBL/GenBank/DDBJ whole genome shotgun (WGS) entry which is preliminary data.</text>
</comment>
<feature type="compositionally biased region" description="Polar residues" evidence="5">
    <location>
        <begin position="321"/>
        <end position="333"/>
    </location>
</feature>
<sequence>MEVPLEKQHQSLGPEKKRTMKHTLRTSDSRKAKPSRCISKDENLFTSKAASIAWNSVGKPTHENVSIINQSLGHNESKSRSDLCQKDHHSEISKYKDKNPSPHTLLDGYTQIPIFHNASNQKAPLVNLEKYKEIKYSSTSSFKNVKFPKRYSALQSLQEPDAPVLIQTESSIPRPKKTPPLIHRSYSSPTPNALALCRYEKDVNVLGSKKAAISNATFSKIGPVNNLDSKLETTTSSSRNSNKTYTHDSLSRRGGYHYRIKNNGKVVIRHESHSLDARKTSQISGDDTLPSINRKFLAREKIYMQKKNSNTKELENRDLYESTSSTQSPNSNIDVKPYHLKSLPIGVDEEVARQILNEIVIKGDKVYWDDIVGLEVAKAALKEAVVYPFLRPDLFIGLREPARGILLFGPPGTGKTMLAKAVATESKSTFFSISASSLISKYLGESEKLVRALFQLAKALAPSIIFVDEIDSLLSSRTGQGEHESTRRVKTEFLIQWNDLQRVSSERNSDQKEIYQKDAHRVLVLAATNLPWAIDEAARRRFVRRQYIPLPEINTRISQFQKLLNHQKHELDEPEIQQLAYLTQGFSGSDITALAKDAAMGPLRSLGDAILLAPIEEVRPIKFVDFEASLASIRPSVSIEGLQAFEDWAKKFGERGN</sequence>
<dbReference type="Gene3D" id="3.40.50.300">
    <property type="entry name" value="P-loop containing nucleotide triphosphate hydrolases"/>
    <property type="match status" value="1"/>
</dbReference>
<dbReference type="AlphaFoldDB" id="A0A0B1P7J0"/>
<evidence type="ECO:0000313" key="7">
    <source>
        <dbReference type="EMBL" id="KHJ32901.1"/>
    </source>
</evidence>
<dbReference type="PANTHER" id="PTHR23074">
    <property type="entry name" value="AAA DOMAIN-CONTAINING"/>
    <property type="match status" value="1"/>
</dbReference>
<proteinExistence type="inferred from homology"/>
<feature type="region of interest" description="Disordered" evidence="5">
    <location>
        <begin position="72"/>
        <end position="102"/>
    </location>
</feature>
<dbReference type="Proteomes" id="UP000030854">
    <property type="component" value="Unassembled WGS sequence"/>
</dbReference>
<feature type="region of interest" description="Disordered" evidence="5">
    <location>
        <begin position="224"/>
        <end position="250"/>
    </location>
</feature>
<keyword evidence="8" id="KW-1185">Reference proteome</keyword>
<evidence type="ECO:0000256" key="3">
    <source>
        <dbReference type="ARBA" id="ARBA00022840"/>
    </source>
</evidence>
<dbReference type="InterPro" id="IPR003593">
    <property type="entry name" value="AAA+_ATPase"/>
</dbReference>
<comment type="similarity">
    <text evidence="1 4">Belongs to the AAA ATPase family.</text>
</comment>
<feature type="compositionally biased region" description="Basic and acidic residues" evidence="5">
    <location>
        <begin position="1"/>
        <end position="17"/>
    </location>
</feature>
<dbReference type="SMART" id="SM00382">
    <property type="entry name" value="AAA"/>
    <property type="match status" value="1"/>
</dbReference>
<dbReference type="Pfam" id="PF17862">
    <property type="entry name" value="AAA_lid_3"/>
    <property type="match status" value="1"/>
</dbReference>
<dbReference type="InterPro" id="IPR050304">
    <property type="entry name" value="MT-severing_AAA_ATPase"/>
</dbReference>
<dbReference type="Gene3D" id="1.10.8.60">
    <property type="match status" value="1"/>
</dbReference>